<dbReference type="PANTHER" id="PTHR13780:SF160">
    <property type="entry name" value="CBS DOMAIN-CONTAINING PROTEIN CBSCBSPB4-RELATED"/>
    <property type="match status" value="1"/>
</dbReference>
<dbReference type="InterPro" id="IPR050511">
    <property type="entry name" value="AMPK_gamma/SDS23_families"/>
</dbReference>
<organism evidence="7 8">
    <name type="scientific">Brassica campestris</name>
    <name type="common">Field mustard</name>
    <dbReference type="NCBI Taxonomy" id="3711"/>
    <lineage>
        <taxon>Eukaryota</taxon>
        <taxon>Viridiplantae</taxon>
        <taxon>Streptophyta</taxon>
        <taxon>Embryophyta</taxon>
        <taxon>Tracheophyta</taxon>
        <taxon>Spermatophyta</taxon>
        <taxon>Magnoliopsida</taxon>
        <taxon>eudicotyledons</taxon>
        <taxon>Gunneridae</taxon>
        <taxon>Pentapetalae</taxon>
        <taxon>rosids</taxon>
        <taxon>malvids</taxon>
        <taxon>Brassicales</taxon>
        <taxon>Brassicaceae</taxon>
        <taxon>Brassiceae</taxon>
        <taxon>Brassica</taxon>
    </lineage>
</organism>
<dbReference type="InterPro" id="IPR032675">
    <property type="entry name" value="LRR_dom_sf"/>
</dbReference>
<dbReference type="InterPro" id="IPR013210">
    <property type="entry name" value="LRR_N_plant-typ"/>
</dbReference>
<keyword evidence="2" id="KW-0677">Repeat</keyword>
<keyword evidence="8" id="KW-1185">Reference proteome</keyword>
<evidence type="ECO:0000259" key="6">
    <source>
        <dbReference type="PROSITE" id="PS51745"/>
    </source>
</evidence>
<dbReference type="CDD" id="cd17781">
    <property type="entry name" value="CBS_pair_MUG70_1"/>
    <property type="match status" value="1"/>
</dbReference>
<dbReference type="Pfam" id="PF08263">
    <property type="entry name" value="LRRNT_2"/>
    <property type="match status" value="1"/>
</dbReference>
<dbReference type="SUPFAM" id="SSF54631">
    <property type="entry name" value="CBS-domain pair"/>
    <property type="match status" value="1"/>
</dbReference>
<dbReference type="InterPro" id="IPR001611">
    <property type="entry name" value="Leu-rich_rpt"/>
</dbReference>
<keyword evidence="1" id="KW-0433">Leucine-rich repeat</keyword>
<name>M4E174_BRACM</name>
<dbReference type="AlphaFoldDB" id="M4E174"/>
<evidence type="ECO:0000256" key="1">
    <source>
        <dbReference type="ARBA" id="ARBA00022614"/>
    </source>
</evidence>
<dbReference type="PANTHER" id="PTHR13780">
    <property type="entry name" value="AMP-ACTIVATED PROTEIN KINASE, GAMMA REGULATORY SUBUNIT"/>
    <property type="match status" value="1"/>
</dbReference>
<feature type="domain" description="PB1" evidence="6">
    <location>
        <begin position="400"/>
        <end position="489"/>
    </location>
</feature>
<dbReference type="InParanoid" id="M4E174"/>
<dbReference type="Gene3D" id="3.10.580.10">
    <property type="entry name" value="CBS-domain"/>
    <property type="match status" value="1"/>
</dbReference>
<dbReference type="STRING" id="51351.M4E174"/>
<reference evidence="7" key="3">
    <citation type="submission" date="2023-03" db="UniProtKB">
        <authorList>
            <consortium name="EnsemblPlants"/>
        </authorList>
    </citation>
    <scope>IDENTIFICATION</scope>
    <source>
        <strain evidence="7">cv. Chiifu-401-42</strain>
    </source>
</reference>
<evidence type="ECO:0000313" key="8">
    <source>
        <dbReference type="Proteomes" id="UP000011750"/>
    </source>
</evidence>
<evidence type="ECO:0000313" key="7">
    <source>
        <dbReference type="EnsemblPlants" id="Bra022522.1-P"/>
    </source>
</evidence>
<dbReference type="HOGENOM" id="CLU_547868_0_0_1"/>
<dbReference type="InterPro" id="IPR046342">
    <property type="entry name" value="CBS_dom_sf"/>
</dbReference>
<accession>M4E174</accession>
<dbReference type="PROSITE" id="PS51371">
    <property type="entry name" value="CBS"/>
    <property type="match status" value="2"/>
</dbReference>
<dbReference type="Gene3D" id="3.80.10.10">
    <property type="entry name" value="Ribonuclease Inhibitor"/>
    <property type="match status" value="1"/>
</dbReference>
<protein>
    <recommendedName>
        <fullName evidence="9">PB1 domain-containing protein</fullName>
    </recommendedName>
</protein>
<dbReference type="SMART" id="SM00666">
    <property type="entry name" value="PB1"/>
    <property type="match status" value="1"/>
</dbReference>
<dbReference type="Pfam" id="PF13855">
    <property type="entry name" value="LRR_8"/>
    <property type="match status" value="1"/>
</dbReference>
<keyword evidence="3 4" id="KW-0129">CBS domain</keyword>
<dbReference type="CDD" id="cd06409">
    <property type="entry name" value="PB1_MUG70"/>
    <property type="match status" value="1"/>
</dbReference>
<dbReference type="InterPro" id="IPR000644">
    <property type="entry name" value="CBS_dom"/>
</dbReference>
<evidence type="ECO:0000256" key="4">
    <source>
        <dbReference type="PROSITE-ProRule" id="PRU00703"/>
    </source>
</evidence>
<feature type="domain" description="CBS" evidence="5">
    <location>
        <begin position="242"/>
        <end position="299"/>
    </location>
</feature>
<dbReference type="Gene3D" id="3.10.20.90">
    <property type="entry name" value="Phosphatidylinositol 3-kinase Catalytic Subunit, Chain A, domain 1"/>
    <property type="match status" value="1"/>
</dbReference>
<dbReference type="Pfam" id="PF00564">
    <property type="entry name" value="PB1"/>
    <property type="match status" value="1"/>
</dbReference>
<dbReference type="SUPFAM" id="SSF54277">
    <property type="entry name" value="CAD &amp; PB1 domains"/>
    <property type="match status" value="1"/>
</dbReference>
<dbReference type="SMART" id="SM00116">
    <property type="entry name" value="CBS"/>
    <property type="match status" value="2"/>
</dbReference>
<dbReference type="Gramene" id="Bra022522.1">
    <property type="protein sequence ID" value="Bra022522.1-P"/>
    <property type="gene ID" value="Bra022522"/>
</dbReference>
<evidence type="ECO:0008006" key="9">
    <source>
        <dbReference type="Google" id="ProtNLM"/>
    </source>
</evidence>
<reference evidence="7 8" key="2">
    <citation type="journal article" date="2018" name="Hortic Res">
        <title>Improved Brassica rapa reference genome by single-molecule sequencing and chromosome conformation capture technologies.</title>
        <authorList>
            <person name="Zhang L."/>
            <person name="Cai X."/>
            <person name="Wu J."/>
            <person name="Liu M."/>
            <person name="Grob S."/>
            <person name="Cheng F."/>
            <person name="Liang J."/>
            <person name="Cai C."/>
            <person name="Liu Z."/>
            <person name="Liu B."/>
            <person name="Wang F."/>
            <person name="Li S."/>
            <person name="Liu F."/>
            <person name="Li X."/>
            <person name="Cheng L."/>
            <person name="Yang W."/>
            <person name="Li M.H."/>
            <person name="Grossniklaus U."/>
            <person name="Zheng H."/>
            <person name="Wang X."/>
        </authorList>
    </citation>
    <scope>NUCLEOTIDE SEQUENCE [LARGE SCALE GENOMIC DNA]</scope>
    <source>
        <strain evidence="7 8">cv. Chiifu-401-42</strain>
    </source>
</reference>
<proteinExistence type="predicted"/>
<dbReference type="PROSITE" id="PS51745">
    <property type="entry name" value="PB1"/>
    <property type="match status" value="1"/>
</dbReference>
<dbReference type="InterPro" id="IPR000270">
    <property type="entry name" value="PB1_dom"/>
</dbReference>
<dbReference type="Pfam" id="PF00571">
    <property type="entry name" value="CBS"/>
    <property type="match status" value="2"/>
</dbReference>
<dbReference type="SUPFAM" id="SSF52058">
    <property type="entry name" value="L domain-like"/>
    <property type="match status" value="1"/>
</dbReference>
<dbReference type="Proteomes" id="UP000011750">
    <property type="component" value="Chromosome A02"/>
</dbReference>
<sequence>MGVYGPGVGGLVTAISNTLFRTTAPPVLWTPLRAVAIAVAGGSLDSDREVLIELKVYLESHNPTNGGMYTAWKTKEQDVCQWPGITCTPQRSRVIGIHLSESLIAGGLFGNFSALTQLTYLDLSRNTIEGSIPYDLSRCQKLKHLNLSHNIIEGELNLTGSLSGERSGERTVKRLRLCKALTVPDSTTLHEACRRMAARRVDALLLTNSNALLCGILTDRDIATRVIAKELNLEETPVSKVMTKNPVFVLSNTIAVEALQKMVQGKFRHLPVVENGEVIALLDIAKCLYDAIARMERSVEKGKAIAAAVEGVEKNWGTSIADGDVVAVIDVIHITHAAVTTAGSTAGINNETANSMMQNFWDAAMALSPNEDGDETTRSEDESSIKLPSEIEGTKSFSYPNTFTFKLQDKKGRMHRFMCETHSLATLITAILQRMGDDIEPDNLPQIMYEDEDNDKVILASDSDLVAAVEHAKSIDWKSRVCLINAQDARFHNQSGIV</sequence>
<dbReference type="InterPro" id="IPR053793">
    <property type="entry name" value="PB1-like"/>
</dbReference>
<evidence type="ECO:0000256" key="2">
    <source>
        <dbReference type="ARBA" id="ARBA00022737"/>
    </source>
</evidence>
<evidence type="ECO:0000259" key="5">
    <source>
        <dbReference type="PROSITE" id="PS51371"/>
    </source>
</evidence>
<dbReference type="eggNOG" id="ENOG502QVK2">
    <property type="taxonomic scope" value="Eukaryota"/>
</dbReference>
<feature type="domain" description="CBS" evidence="5">
    <location>
        <begin position="172"/>
        <end position="235"/>
    </location>
</feature>
<evidence type="ECO:0000256" key="3">
    <source>
        <dbReference type="ARBA" id="ARBA00023122"/>
    </source>
</evidence>
<dbReference type="EnsemblPlants" id="Bra022522.1">
    <property type="protein sequence ID" value="Bra022522.1-P"/>
    <property type="gene ID" value="Bra022522"/>
</dbReference>
<reference evidence="7 8" key="1">
    <citation type="journal article" date="2011" name="Nat. Genet.">
        <title>The genome of the mesopolyploid crop species Brassica rapa.</title>
        <authorList>
            <consortium name="Brassica rapa Genome Sequencing Project Consortium"/>
            <person name="Wang X."/>
            <person name="Wang H."/>
            <person name="Wang J."/>
            <person name="Sun R."/>
            <person name="Wu J."/>
            <person name="Liu S."/>
            <person name="Bai Y."/>
            <person name="Mun J.H."/>
            <person name="Bancroft I."/>
            <person name="Cheng F."/>
            <person name="Huang S."/>
            <person name="Li X."/>
            <person name="Hua W."/>
            <person name="Wang J."/>
            <person name="Wang X."/>
            <person name="Freeling M."/>
            <person name="Pires J.C."/>
            <person name="Paterson A.H."/>
            <person name="Chalhoub B."/>
            <person name="Wang B."/>
            <person name="Hayward A."/>
            <person name="Sharpe A.G."/>
            <person name="Park B.S."/>
            <person name="Weisshaar B."/>
            <person name="Liu B."/>
            <person name="Li B."/>
            <person name="Liu B."/>
            <person name="Tong C."/>
            <person name="Song C."/>
            <person name="Duran C."/>
            <person name="Peng C."/>
            <person name="Geng C."/>
            <person name="Koh C."/>
            <person name="Lin C."/>
            <person name="Edwards D."/>
            <person name="Mu D."/>
            <person name="Shen D."/>
            <person name="Soumpourou E."/>
            <person name="Li F."/>
            <person name="Fraser F."/>
            <person name="Conant G."/>
            <person name="Lassalle G."/>
            <person name="King G.J."/>
            <person name="Bonnema G."/>
            <person name="Tang H."/>
            <person name="Wang H."/>
            <person name="Belcram H."/>
            <person name="Zhou H."/>
            <person name="Hirakawa H."/>
            <person name="Abe H."/>
            <person name="Guo H."/>
            <person name="Wang H."/>
            <person name="Jin H."/>
            <person name="Parkin I.A."/>
            <person name="Batley J."/>
            <person name="Kim J.S."/>
            <person name="Just J."/>
            <person name="Li J."/>
            <person name="Xu J."/>
            <person name="Deng J."/>
            <person name="Kim J.A."/>
            <person name="Li J."/>
            <person name="Yu J."/>
            <person name="Meng J."/>
            <person name="Wang J."/>
            <person name="Min J."/>
            <person name="Poulain J."/>
            <person name="Wang J."/>
            <person name="Hatakeyama K."/>
            <person name="Wu K."/>
            <person name="Wang L."/>
            <person name="Fang L."/>
            <person name="Trick M."/>
            <person name="Links M.G."/>
            <person name="Zhao M."/>
            <person name="Jin M."/>
            <person name="Ramchiary N."/>
            <person name="Drou N."/>
            <person name="Berkman P.J."/>
            <person name="Cai Q."/>
            <person name="Huang Q."/>
            <person name="Li R."/>
            <person name="Tabata S."/>
            <person name="Cheng S."/>
            <person name="Zhang S."/>
            <person name="Zhang S."/>
            <person name="Huang S."/>
            <person name="Sato S."/>
            <person name="Sun S."/>
            <person name="Kwon S.J."/>
            <person name="Choi S.R."/>
            <person name="Lee T.H."/>
            <person name="Fan W."/>
            <person name="Zhao X."/>
            <person name="Tan X."/>
            <person name="Xu X."/>
            <person name="Wang Y."/>
            <person name="Qiu Y."/>
            <person name="Yin Y."/>
            <person name="Li Y."/>
            <person name="Du Y."/>
            <person name="Liao Y."/>
            <person name="Lim Y."/>
            <person name="Narusaka Y."/>
            <person name="Wang Y."/>
            <person name="Wang Z."/>
            <person name="Li Z."/>
            <person name="Wang Z."/>
            <person name="Xiong Z."/>
            <person name="Zhang Z."/>
        </authorList>
    </citation>
    <scope>NUCLEOTIDE SEQUENCE [LARGE SCALE GENOMIC DNA]</scope>
    <source>
        <strain evidence="7 8">cv. Chiifu-401-42</strain>
    </source>
</reference>